<dbReference type="Gene3D" id="1.20.58.760">
    <property type="entry name" value="Peptidase M41"/>
    <property type="match status" value="1"/>
</dbReference>
<dbReference type="EMBL" id="WHUT02000002">
    <property type="protein sequence ID" value="NUB43420.1"/>
    <property type="molecule type" value="Genomic_DNA"/>
</dbReference>
<evidence type="ECO:0000313" key="1">
    <source>
        <dbReference type="EMBL" id="NUB43420.1"/>
    </source>
</evidence>
<reference evidence="1" key="1">
    <citation type="submission" date="2020-05" db="EMBL/GenBank/DDBJ databases">
        <title>Fertoebacter nigrum gen. nov., sp. nov., a new member of the family Rhodobacteraceae.</title>
        <authorList>
            <person name="Szuroczki S."/>
            <person name="Abbaszade G."/>
            <person name="Buni D."/>
            <person name="Schumann P."/>
            <person name="Toth E."/>
        </authorList>
    </citation>
    <scope>NUCLEOTIDE SEQUENCE</scope>
    <source>
        <strain evidence="1">RG-N-1a</strain>
    </source>
</reference>
<organism evidence="1 2">
    <name type="scientific">Fertoeibacter niger</name>
    <dbReference type="NCBI Taxonomy" id="2656921"/>
    <lineage>
        <taxon>Bacteria</taxon>
        <taxon>Pseudomonadati</taxon>
        <taxon>Pseudomonadota</taxon>
        <taxon>Alphaproteobacteria</taxon>
        <taxon>Rhodobacterales</taxon>
        <taxon>Paracoccaceae</taxon>
        <taxon>Fertoeibacter</taxon>
    </lineage>
</organism>
<dbReference type="GO" id="GO:0005524">
    <property type="term" value="F:ATP binding"/>
    <property type="evidence" value="ECO:0007669"/>
    <property type="project" value="InterPro"/>
</dbReference>
<keyword evidence="2" id="KW-1185">Reference proteome</keyword>
<proteinExistence type="predicted"/>
<dbReference type="PANTHER" id="PTHR23076:SF37">
    <property type="entry name" value="ATP-DEPENDENT ZINC METALLOPROTEASE FTSH 4, MITOCHONDRIAL"/>
    <property type="match status" value="1"/>
</dbReference>
<sequence>MPGPVAIERLLHHELGRDTPVDLAVVARAAAGKTPAEIVGAIRKAKAAARTGTLPLGTDQITAILKGKVVNLGPLAWRIAVHEAGHALYAHIAGMGEVMSMKIQGGGGEILLDRHANEGKVSDYENQIAYTLAGRAAEILTLGTPSAGAGGPANSDLAIATRLALQIERSTGLGRNGLVWEPDDYGGLIGQAERQSVSARLEAQAERANTLLEPHLQILENLARALLDCGHLSRKDIEYLLSGPDCAIRQASVAA</sequence>
<dbReference type="SUPFAM" id="SSF140990">
    <property type="entry name" value="FtsH protease domain-like"/>
    <property type="match status" value="1"/>
</dbReference>
<dbReference type="GO" id="GO:0006508">
    <property type="term" value="P:proteolysis"/>
    <property type="evidence" value="ECO:0007669"/>
    <property type="project" value="InterPro"/>
</dbReference>
<name>A0A8X8GYB0_9RHOB</name>
<dbReference type="GO" id="GO:0004222">
    <property type="term" value="F:metalloendopeptidase activity"/>
    <property type="evidence" value="ECO:0007669"/>
    <property type="project" value="InterPro"/>
</dbReference>
<dbReference type="InterPro" id="IPR037219">
    <property type="entry name" value="Peptidase_M41-like"/>
</dbReference>
<protein>
    <recommendedName>
        <fullName evidence="3">Peptidase M41 domain-containing protein</fullName>
    </recommendedName>
</protein>
<dbReference type="Proteomes" id="UP000484076">
    <property type="component" value="Unassembled WGS sequence"/>
</dbReference>
<dbReference type="PANTHER" id="PTHR23076">
    <property type="entry name" value="METALLOPROTEASE M41 FTSH"/>
    <property type="match status" value="1"/>
</dbReference>
<comment type="caution">
    <text evidence="1">The sequence shown here is derived from an EMBL/GenBank/DDBJ whole genome shotgun (WGS) entry which is preliminary data.</text>
</comment>
<evidence type="ECO:0008006" key="3">
    <source>
        <dbReference type="Google" id="ProtNLM"/>
    </source>
</evidence>
<gene>
    <name evidence="1" type="ORF">GEU84_003400</name>
</gene>
<accession>A0A8X8GYB0</accession>
<dbReference type="GO" id="GO:0045037">
    <property type="term" value="P:protein import into chloroplast stroma"/>
    <property type="evidence" value="ECO:0007669"/>
    <property type="project" value="TreeGrafter"/>
</dbReference>
<dbReference type="RefSeq" id="WP_152824492.1">
    <property type="nucleotide sequence ID" value="NZ_WHUT02000002.1"/>
</dbReference>
<evidence type="ECO:0000313" key="2">
    <source>
        <dbReference type="Proteomes" id="UP000484076"/>
    </source>
</evidence>
<dbReference type="GO" id="GO:0004176">
    <property type="term" value="F:ATP-dependent peptidase activity"/>
    <property type="evidence" value="ECO:0007669"/>
    <property type="project" value="InterPro"/>
</dbReference>
<dbReference type="AlphaFoldDB" id="A0A8X8GYB0"/>